<proteinExistence type="predicted"/>
<accession>A0A939S3V4</accession>
<dbReference type="KEGG" id="bban:J4G43_023105"/>
<dbReference type="EMBL" id="JAGEMI010000001">
    <property type="protein sequence ID" value="MBO1864085.1"/>
    <property type="molecule type" value="Genomic_DNA"/>
</dbReference>
<dbReference type="RefSeq" id="WP_208086418.1">
    <property type="nucleotide sequence ID" value="NZ_CP086136.1"/>
</dbReference>
<evidence type="ECO:0000313" key="4">
    <source>
        <dbReference type="Proteomes" id="UP000664702"/>
    </source>
</evidence>
<gene>
    <name evidence="3" type="ORF">J4G43_023105</name>
    <name evidence="2" type="ORF">J4G43_25130</name>
</gene>
<name>A0A939S3V4_9BRAD</name>
<feature type="compositionally biased region" description="Basic residues" evidence="1">
    <location>
        <begin position="1"/>
        <end position="17"/>
    </location>
</feature>
<evidence type="ECO:0000313" key="2">
    <source>
        <dbReference type="EMBL" id="MBO1864085.1"/>
    </source>
</evidence>
<dbReference type="AlphaFoldDB" id="A0A939S3V4"/>
<sequence length="110" mass="11884">MNTTTTRRKPAKTNNIRRRSDLDDKAADRTKLAAFAATIGAARTSMKRDACGDWTLTGLAGHLSTDGAALYASLACTSARAWTNAKRNLSFLTIHQDGDCEGIMKLARPL</sequence>
<protein>
    <submittedName>
        <fullName evidence="2">Uncharacterized protein</fullName>
    </submittedName>
</protein>
<dbReference type="EMBL" id="CP086136">
    <property type="protein sequence ID" value="UEM16855.1"/>
    <property type="molecule type" value="Genomic_DNA"/>
</dbReference>
<organism evidence="2">
    <name type="scientific">Bradyrhizobium barranii subsp. barranii</name>
    <dbReference type="NCBI Taxonomy" id="2823807"/>
    <lineage>
        <taxon>Bacteria</taxon>
        <taxon>Pseudomonadati</taxon>
        <taxon>Pseudomonadota</taxon>
        <taxon>Alphaproteobacteria</taxon>
        <taxon>Hyphomicrobiales</taxon>
        <taxon>Nitrobacteraceae</taxon>
        <taxon>Bradyrhizobium</taxon>
        <taxon>Bradyrhizobium barranii</taxon>
    </lineage>
</organism>
<dbReference type="Proteomes" id="UP000664702">
    <property type="component" value="Chromosome"/>
</dbReference>
<reference evidence="2" key="1">
    <citation type="submission" date="2021-03" db="EMBL/GenBank/DDBJ databases">
        <title>Whole Genome Sequence of Bradyrhizobium sp. Strain 144S4.</title>
        <authorList>
            <person name="Bromfield E.S.P."/>
            <person name="Cloutier S."/>
        </authorList>
    </citation>
    <scope>NUCLEOTIDE SEQUENCE [LARGE SCALE GENOMIC DNA]</scope>
    <source>
        <strain evidence="2">144S4</strain>
    </source>
</reference>
<evidence type="ECO:0000256" key="1">
    <source>
        <dbReference type="SAM" id="MobiDB-lite"/>
    </source>
</evidence>
<evidence type="ECO:0000313" key="3">
    <source>
        <dbReference type="EMBL" id="UEM16855.1"/>
    </source>
</evidence>
<feature type="region of interest" description="Disordered" evidence="1">
    <location>
        <begin position="1"/>
        <end position="24"/>
    </location>
</feature>
<reference evidence="3 4" key="2">
    <citation type="journal article" date="2022" name="Int. J. Syst. Evol. Microbiol.">
        <title>Strains of Bradyrhizobium barranii sp. nov. associated with legumes native to Canada are symbionts of soybeans and belong to different subspecies (subsp. barranii subsp. nov. and subsp. apii subsp. nov.) and symbiovars (sv. glycinearum and sv. septentrionale).</title>
        <authorList>
            <person name="Bromfield E.S.P."/>
            <person name="Cloutier S."/>
            <person name="Wasai-Hara S."/>
            <person name="Minamisawa K."/>
        </authorList>
    </citation>
    <scope>NUCLEOTIDE SEQUENCE [LARGE SCALE GENOMIC DNA]</scope>
    <source>
        <strain evidence="3 4">144S4</strain>
    </source>
</reference>